<reference evidence="1" key="1">
    <citation type="submission" date="2020-11" db="EMBL/GenBank/DDBJ databases">
        <authorList>
            <person name="Tran Van P."/>
        </authorList>
    </citation>
    <scope>NUCLEOTIDE SEQUENCE</scope>
</reference>
<accession>A0A7R9QA36</accession>
<proteinExistence type="predicted"/>
<name>A0A7R9QA36_9ACAR</name>
<sequence length="76" mass="8619">MSKKLQQVNTDEYLLSLLPQHDVYVIQTRRKPTLGEKLGLQAAQMADALIPSVVNKLMSEITKLNSSLPMFKDDKF</sequence>
<evidence type="ECO:0000313" key="2">
    <source>
        <dbReference type="Proteomes" id="UP000728032"/>
    </source>
</evidence>
<organism evidence="1">
    <name type="scientific">Oppiella nova</name>
    <dbReference type="NCBI Taxonomy" id="334625"/>
    <lineage>
        <taxon>Eukaryota</taxon>
        <taxon>Metazoa</taxon>
        <taxon>Ecdysozoa</taxon>
        <taxon>Arthropoda</taxon>
        <taxon>Chelicerata</taxon>
        <taxon>Arachnida</taxon>
        <taxon>Acari</taxon>
        <taxon>Acariformes</taxon>
        <taxon>Sarcoptiformes</taxon>
        <taxon>Oribatida</taxon>
        <taxon>Brachypylina</taxon>
        <taxon>Oppioidea</taxon>
        <taxon>Oppiidae</taxon>
        <taxon>Oppiella</taxon>
    </lineage>
</organism>
<protein>
    <submittedName>
        <fullName evidence="1">Uncharacterized protein</fullName>
    </submittedName>
</protein>
<dbReference type="AlphaFoldDB" id="A0A7R9QA36"/>
<gene>
    <name evidence="1" type="ORF">ONB1V03_LOCUS639</name>
</gene>
<evidence type="ECO:0000313" key="1">
    <source>
        <dbReference type="EMBL" id="CAD7637143.1"/>
    </source>
</evidence>
<dbReference type="EMBL" id="OC914878">
    <property type="protein sequence ID" value="CAD7637143.1"/>
    <property type="molecule type" value="Genomic_DNA"/>
</dbReference>
<dbReference type="EMBL" id="CAJPVJ010000053">
    <property type="protein sequence ID" value="CAG2159752.1"/>
    <property type="molecule type" value="Genomic_DNA"/>
</dbReference>
<keyword evidence="2" id="KW-1185">Reference proteome</keyword>
<dbReference type="Proteomes" id="UP000728032">
    <property type="component" value="Unassembled WGS sequence"/>
</dbReference>